<comment type="caution">
    <text evidence="2">The sequence shown here is derived from an EMBL/GenBank/DDBJ whole genome shotgun (WGS) entry which is preliminary data.</text>
</comment>
<reference evidence="3" key="1">
    <citation type="submission" date="2016-06" db="EMBL/GenBank/DDBJ databases">
        <authorList>
            <person name="Radolfova-Krizova L."/>
            <person name="Nemec A."/>
        </authorList>
    </citation>
    <scope>NUCLEOTIDE SEQUENCE [LARGE SCALE GENOMIC DNA]</scope>
    <source>
        <strain evidence="3">ANC 4275</strain>
    </source>
</reference>
<feature type="domain" description="AAA+ ATPase" evidence="1">
    <location>
        <begin position="39"/>
        <end position="218"/>
    </location>
</feature>
<keyword evidence="3" id="KW-1185">Reference proteome</keyword>
<dbReference type="Gene3D" id="3.40.50.300">
    <property type="entry name" value="P-loop containing nucleotide triphosphate hydrolases"/>
    <property type="match status" value="1"/>
</dbReference>
<dbReference type="InterPro" id="IPR027417">
    <property type="entry name" value="P-loop_NTPase"/>
</dbReference>
<gene>
    <name evidence="2" type="ORF">A9J31_08125</name>
</gene>
<dbReference type="InterPro" id="IPR003593">
    <property type="entry name" value="AAA+_ATPase"/>
</dbReference>
<organism evidence="2 3">
    <name type="scientific">Acinetobacter gandensis</name>
    <dbReference type="NCBI Taxonomy" id="1443941"/>
    <lineage>
        <taxon>Bacteria</taxon>
        <taxon>Pseudomonadati</taxon>
        <taxon>Pseudomonadota</taxon>
        <taxon>Gammaproteobacteria</taxon>
        <taxon>Moraxellales</taxon>
        <taxon>Moraxellaceae</taxon>
        <taxon>Acinetobacter</taxon>
    </lineage>
</organism>
<evidence type="ECO:0000259" key="1">
    <source>
        <dbReference type="SMART" id="SM00382"/>
    </source>
</evidence>
<dbReference type="SMART" id="SM00382">
    <property type="entry name" value="AAA"/>
    <property type="match status" value="1"/>
</dbReference>
<dbReference type="SUPFAM" id="SSF52540">
    <property type="entry name" value="P-loop containing nucleoside triphosphate hydrolases"/>
    <property type="match status" value="1"/>
</dbReference>
<evidence type="ECO:0000313" key="2">
    <source>
        <dbReference type="EMBL" id="OBX28070.1"/>
    </source>
</evidence>
<name>A0A1A7R742_9GAMM</name>
<dbReference type="EMBL" id="LZDS01000027">
    <property type="protein sequence ID" value="OBX28070.1"/>
    <property type="molecule type" value="Genomic_DNA"/>
</dbReference>
<dbReference type="OrthoDB" id="8905164at2"/>
<evidence type="ECO:0000313" key="3">
    <source>
        <dbReference type="Proteomes" id="UP000185753"/>
    </source>
</evidence>
<dbReference type="Pfam" id="PF13481">
    <property type="entry name" value="AAA_25"/>
    <property type="match status" value="1"/>
</dbReference>
<sequence length="349" mass="38946">MNRQQVNSQKSTLVSLAAISLSSVEAKATEWLWKNWLPLGKLVLFAGEGGTGKTNIAMSIASTISTGGSFPDGAKCEVPGKVLIYSSEDSVHDSIKPRIMSYNGDDSNIMVMQGCYDQHGRIKPFNLDEIDKLYRYAEANPDLRLIIFDPIVSLLKKDMNQANYVRQTLEPLLMFAEKFNCTILCITHLSKAKRDISLLDRIIGSQAFTALARVVLATTKIQSSGECYFSKLKSNVDELQNINLAYQIDTVLVGDDIETSTTKWGEPIEGHIDDFLIEKGGLTRLTQREKAEQIILEKLTLQSPISSKEMEAWYLAQGISKSTAERVAAGTDMIKREKCGDIWYWSLKE</sequence>
<protein>
    <recommendedName>
        <fullName evidence="1">AAA+ ATPase domain-containing protein</fullName>
    </recommendedName>
</protein>
<accession>A0A1A7R742</accession>
<dbReference type="STRING" id="1443941.A9J31_08125"/>
<dbReference type="RefSeq" id="WP_067766293.1">
    <property type="nucleotide sequence ID" value="NZ_LZDS01000027.1"/>
</dbReference>
<proteinExistence type="predicted"/>
<dbReference type="AlphaFoldDB" id="A0A1A7R742"/>
<dbReference type="Proteomes" id="UP000185753">
    <property type="component" value="Unassembled WGS sequence"/>
</dbReference>